<protein>
    <submittedName>
        <fullName evidence="1">Uncharacterized protein</fullName>
    </submittedName>
</protein>
<sequence length="146" mass="17347">MKEQSIILDLEFIRVYRSNWEKYCIRWLLKHLTHNKLQDYTFCGGTILAENKILSAAHCFFNTIYNCQNFFLGETRALSLDNTYAVAASLRNIARGGYKYEQWRTLENLTYPPTYNFPDADIAILFVKKPFLYNDYVKPIEYSKHY</sequence>
<keyword evidence="2" id="KW-1185">Reference proteome</keyword>
<dbReference type="Proteomes" id="UP000824533">
    <property type="component" value="Linkage Group LG02"/>
</dbReference>
<evidence type="ECO:0000313" key="1">
    <source>
        <dbReference type="EMBL" id="KAJ0183204.1"/>
    </source>
</evidence>
<reference evidence="1 2" key="1">
    <citation type="journal article" date="2021" name="Front. Genet.">
        <title>Chromosome-Level Genome Assembly Reveals Significant Gene Expansion in the Toll and IMD Signaling Pathways of Dendrolimus kikuchii.</title>
        <authorList>
            <person name="Zhou J."/>
            <person name="Wu P."/>
            <person name="Xiong Z."/>
            <person name="Liu N."/>
            <person name="Zhao N."/>
            <person name="Ji M."/>
            <person name="Qiu Y."/>
            <person name="Yang B."/>
        </authorList>
    </citation>
    <scope>NUCLEOTIDE SEQUENCE [LARGE SCALE GENOMIC DNA]</scope>
    <source>
        <strain evidence="1">Ann1</strain>
    </source>
</reference>
<accession>A0ACC1DHH4</accession>
<name>A0ACC1DHH4_9NEOP</name>
<evidence type="ECO:0000313" key="2">
    <source>
        <dbReference type="Proteomes" id="UP000824533"/>
    </source>
</evidence>
<comment type="caution">
    <text evidence="1">The sequence shown here is derived from an EMBL/GenBank/DDBJ whole genome shotgun (WGS) entry which is preliminary data.</text>
</comment>
<dbReference type="EMBL" id="CM034388">
    <property type="protein sequence ID" value="KAJ0183204.1"/>
    <property type="molecule type" value="Genomic_DNA"/>
</dbReference>
<gene>
    <name evidence="1" type="ORF">K1T71_001180</name>
</gene>
<proteinExistence type="predicted"/>
<organism evidence="1 2">
    <name type="scientific">Dendrolimus kikuchii</name>
    <dbReference type="NCBI Taxonomy" id="765133"/>
    <lineage>
        <taxon>Eukaryota</taxon>
        <taxon>Metazoa</taxon>
        <taxon>Ecdysozoa</taxon>
        <taxon>Arthropoda</taxon>
        <taxon>Hexapoda</taxon>
        <taxon>Insecta</taxon>
        <taxon>Pterygota</taxon>
        <taxon>Neoptera</taxon>
        <taxon>Endopterygota</taxon>
        <taxon>Lepidoptera</taxon>
        <taxon>Glossata</taxon>
        <taxon>Ditrysia</taxon>
        <taxon>Bombycoidea</taxon>
        <taxon>Lasiocampidae</taxon>
        <taxon>Dendrolimus</taxon>
    </lineage>
</organism>